<evidence type="ECO:0000313" key="3">
    <source>
        <dbReference type="Proteomes" id="UP000799778"/>
    </source>
</evidence>
<proteinExistence type="predicted"/>
<gene>
    <name evidence="2" type="ORF">BU24DRAFT_427175</name>
</gene>
<organism evidence="2 3">
    <name type="scientific">Aaosphaeria arxii CBS 175.79</name>
    <dbReference type="NCBI Taxonomy" id="1450172"/>
    <lineage>
        <taxon>Eukaryota</taxon>
        <taxon>Fungi</taxon>
        <taxon>Dikarya</taxon>
        <taxon>Ascomycota</taxon>
        <taxon>Pezizomycotina</taxon>
        <taxon>Dothideomycetes</taxon>
        <taxon>Pleosporomycetidae</taxon>
        <taxon>Pleosporales</taxon>
        <taxon>Pleosporales incertae sedis</taxon>
        <taxon>Aaosphaeria</taxon>
    </lineage>
</organism>
<evidence type="ECO:0000313" key="2">
    <source>
        <dbReference type="EMBL" id="KAF2010974.1"/>
    </source>
</evidence>
<evidence type="ECO:0000256" key="1">
    <source>
        <dbReference type="SAM" id="MobiDB-lite"/>
    </source>
</evidence>
<keyword evidence="3" id="KW-1185">Reference proteome</keyword>
<sequence>MPMSPPPSIFIHPITQSPVTISSSTGSIPPLLHSSLPSPAPPTDDARPSINSPLVVIVMVDARSQRRHDRPRDGKQTHGFTFTDFCSRDSTSICIGRWLLHCTYPELHAHNPYTSPRTQAFSQPITA</sequence>
<dbReference type="GeneID" id="54286554"/>
<dbReference type="AlphaFoldDB" id="A0A6A5XF04"/>
<reference evidence="2" key="1">
    <citation type="journal article" date="2020" name="Stud. Mycol.">
        <title>101 Dothideomycetes genomes: a test case for predicting lifestyles and emergence of pathogens.</title>
        <authorList>
            <person name="Haridas S."/>
            <person name="Albert R."/>
            <person name="Binder M."/>
            <person name="Bloem J."/>
            <person name="Labutti K."/>
            <person name="Salamov A."/>
            <person name="Andreopoulos B."/>
            <person name="Baker S."/>
            <person name="Barry K."/>
            <person name="Bills G."/>
            <person name="Bluhm B."/>
            <person name="Cannon C."/>
            <person name="Castanera R."/>
            <person name="Culley D."/>
            <person name="Daum C."/>
            <person name="Ezra D."/>
            <person name="Gonzalez J."/>
            <person name="Henrissat B."/>
            <person name="Kuo A."/>
            <person name="Liang C."/>
            <person name="Lipzen A."/>
            <person name="Lutzoni F."/>
            <person name="Magnuson J."/>
            <person name="Mondo S."/>
            <person name="Nolan M."/>
            <person name="Ohm R."/>
            <person name="Pangilinan J."/>
            <person name="Park H.-J."/>
            <person name="Ramirez L."/>
            <person name="Alfaro M."/>
            <person name="Sun H."/>
            <person name="Tritt A."/>
            <person name="Yoshinaga Y."/>
            <person name="Zwiers L.-H."/>
            <person name="Turgeon B."/>
            <person name="Goodwin S."/>
            <person name="Spatafora J."/>
            <person name="Crous P."/>
            <person name="Grigoriev I."/>
        </authorList>
    </citation>
    <scope>NUCLEOTIDE SEQUENCE</scope>
    <source>
        <strain evidence="2">CBS 175.79</strain>
    </source>
</reference>
<protein>
    <submittedName>
        <fullName evidence="2">Uncharacterized protein</fullName>
    </submittedName>
</protein>
<dbReference type="EMBL" id="ML978075">
    <property type="protein sequence ID" value="KAF2010974.1"/>
    <property type="molecule type" value="Genomic_DNA"/>
</dbReference>
<dbReference type="Proteomes" id="UP000799778">
    <property type="component" value="Unassembled WGS sequence"/>
</dbReference>
<feature type="region of interest" description="Disordered" evidence="1">
    <location>
        <begin position="20"/>
        <end position="51"/>
    </location>
</feature>
<dbReference type="RefSeq" id="XP_033379313.1">
    <property type="nucleotide sequence ID" value="XM_033529157.1"/>
</dbReference>
<accession>A0A6A5XF04</accession>
<name>A0A6A5XF04_9PLEO</name>